<sequence length="134" mass="14471">MVTALGDVPHASETIEVARISAQVRWDIGAAMPDGPEDEPVIHALRAYSQEDGEDGKRILVCLTLGFRTPEPGRTGAVLLYAQGAESRFEPLGLPFHHGLDWLRGQVPLADACEVAATEAVHVEASFEQRDTTP</sequence>
<organism evidence="1 2">
    <name type="scientific">Pararoseomonas baculiformis</name>
    <dbReference type="NCBI Taxonomy" id="2820812"/>
    <lineage>
        <taxon>Bacteria</taxon>
        <taxon>Pseudomonadati</taxon>
        <taxon>Pseudomonadota</taxon>
        <taxon>Alphaproteobacteria</taxon>
        <taxon>Acetobacterales</taxon>
        <taxon>Acetobacteraceae</taxon>
        <taxon>Pararoseomonas</taxon>
    </lineage>
</organism>
<evidence type="ECO:0000313" key="2">
    <source>
        <dbReference type="Proteomes" id="UP000681594"/>
    </source>
</evidence>
<gene>
    <name evidence="1" type="ORF">J8J14_23945</name>
</gene>
<reference evidence="1 2" key="1">
    <citation type="submission" date="2021-03" db="EMBL/GenBank/DDBJ databases">
        <authorList>
            <person name="So Y."/>
        </authorList>
    </citation>
    <scope>NUCLEOTIDE SEQUENCE [LARGE SCALE GENOMIC DNA]</scope>
    <source>
        <strain evidence="1 2">SSH11</strain>
    </source>
</reference>
<accession>A0ABS4ALA8</accession>
<proteinExistence type="predicted"/>
<evidence type="ECO:0000313" key="1">
    <source>
        <dbReference type="EMBL" id="MBP0447801.1"/>
    </source>
</evidence>
<dbReference type="Proteomes" id="UP000681594">
    <property type="component" value="Unassembled WGS sequence"/>
</dbReference>
<dbReference type="RefSeq" id="WP_209382065.1">
    <property type="nucleotide sequence ID" value="NZ_JAGIZB010000060.1"/>
</dbReference>
<name>A0ABS4ALA8_9PROT</name>
<dbReference type="EMBL" id="JAGIZB010000060">
    <property type="protein sequence ID" value="MBP0447801.1"/>
    <property type="molecule type" value="Genomic_DNA"/>
</dbReference>
<protein>
    <submittedName>
        <fullName evidence="1">Uncharacterized protein</fullName>
    </submittedName>
</protein>
<comment type="caution">
    <text evidence="1">The sequence shown here is derived from an EMBL/GenBank/DDBJ whole genome shotgun (WGS) entry which is preliminary data.</text>
</comment>
<keyword evidence="2" id="KW-1185">Reference proteome</keyword>